<reference evidence="2 3" key="1">
    <citation type="journal article" date="2016" name="Nat. Commun.">
        <title>Thousands of microbial genomes shed light on interconnected biogeochemical processes in an aquifer system.</title>
        <authorList>
            <person name="Anantharaman K."/>
            <person name="Brown C.T."/>
            <person name="Hug L.A."/>
            <person name="Sharon I."/>
            <person name="Castelle C.J."/>
            <person name="Probst A.J."/>
            <person name="Thomas B.C."/>
            <person name="Singh A."/>
            <person name="Wilkins M.J."/>
            <person name="Karaoz U."/>
            <person name="Brodie E.L."/>
            <person name="Williams K.H."/>
            <person name="Hubbard S.S."/>
            <person name="Banfield J.F."/>
        </authorList>
    </citation>
    <scope>NUCLEOTIDE SEQUENCE [LARGE SCALE GENOMIC DNA]</scope>
</reference>
<dbReference type="NCBIfam" id="TIGR02385">
    <property type="entry name" value="RelE_StbE"/>
    <property type="match status" value="1"/>
</dbReference>
<dbReference type="InterPro" id="IPR007712">
    <property type="entry name" value="RelE/ParE_toxin"/>
</dbReference>
<protein>
    <recommendedName>
        <fullName evidence="4">Addiction module toxin RelE</fullName>
    </recommendedName>
</protein>
<proteinExistence type="predicted"/>
<dbReference type="InterPro" id="IPR035093">
    <property type="entry name" value="RelE/ParE_toxin_dom_sf"/>
</dbReference>
<dbReference type="Gene3D" id="3.30.2310.20">
    <property type="entry name" value="RelE-like"/>
    <property type="match status" value="1"/>
</dbReference>
<evidence type="ECO:0000313" key="2">
    <source>
        <dbReference type="EMBL" id="OGE39751.1"/>
    </source>
</evidence>
<evidence type="ECO:0000313" key="3">
    <source>
        <dbReference type="Proteomes" id="UP000177328"/>
    </source>
</evidence>
<dbReference type="AlphaFoldDB" id="A0A1F5KGL4"/>
<comment type="caution">
    <text evidence="2">The sequence shown here is derived from an EMBL/GenBank/DDBJ whole genome shotgun (WGS) entry which is preliminary data.</text>
</comment>
<evidence type="ECO:0008006" key="4">
    <source>
        <dbReference type="Google" id="ProtNLM"/>
    </source>
</evidence>
<dbReference type="Proteomes" id="UP000177328">
    <property type="component" value="Unassembled WGS sequence"/>
</dbReference>
<gene>
    <name evidence="2" type="ORF">A3D25_03415</name>
</gene>
<keyword evidence="1" id="KW-1277">Toxin-antitoxin system</keyword>
<accession>A0A1F5KGL4</accession>
<dbReference type="EMBL" id="MFDD01000015">
    <property type="protein sequence ID" value="OGE39751.1"/>
    <property type="molecule type" value="Genomic_DNA"/>
</dbReference>
<sequence length="99" mass="11793">MRDKEFPHIEYTALFNRQLKKAPLDIKIAFKESRELFIDNPNHPNLRNHALQEKYAGYRSIDVTGDYRALFKIKESKTQIVITFHILGTHTQLYNIDRF</sequence>
<organism evidence="2 3">
    <name type="scientific">Candidatus Daviesbacteria bacterium RIFCSPHIGHO2_02_FULL_43_12</name>
    <dbReference type="NCBI Taxonomy" id="1797776"/>
    <lineage>
        <taxon>Bacteria</taxon>
        <taxon>Candidatus Daviesiibacteriota</taxon>
    </lineage>
</organism>
<evidence type="ECO:0000256" key="1">
    <source>
        <dbReference type="ARBA" id="ARBA00022649"/>
    </source>
</evidence>
<name>A0A1F5KGL4_9BACT</name>
<dbReference type="SUPFAM" id="SSF143011">
    <property type="entry name" value="RelE-like"/>
    <property type="match status" value="1"/>
</dbReference>